<dbReference type="GO" id="GO:0006355">
    <property type="term" value="P:regulation of DNA-templated transcription"/>
    <property type="evidence" value="ECO:0007669"/>
    <property type="project" value="InterPro"/>
</dbReference>
<evidence type="ECO:0000256" key="4">
    <source>
        <dbReference type="ARBA" id="ARBA00023163"/>
    </source>
</evidence>
<organism evidence="8 9">
    <name type="scientific">Virgisporangium aurantiacum</name>
    <dbReference type="NCBI Taxonomy" id="175570"/>
    <lineage>
        <taxon>Bacteria</taxon>
        <taxon>Bacillati</taxon>
        <taxon>Actinomycetota</taxon>
        <taxon>Actinomycetes</taxon>
        <taxon>Micromonosporales</taxon>
        <taxon>Micromonosporaceae</taxon>
        <taxon>Virgisporangium</taxon>
    </lineage>
</organism>
<evidence type="ECO:0000256" key="5">
    <source>
        <dbReference type="PROSITE-ProRule" id="PRU00339"/>
    </source>
</evidence>
<dbReference type="InterPro" id="IPR011990">
    <property type="entry name" value="TPR-like_helical_dom_sf"/>
</dbReference>
<dbReference type="CDD" id="cd15831">
    <property type="entry name" value="BTAD"/>
    <property type="match status" value="1"/>
</dbReference>
<gene>
    <name evidence="8" type="ORF">Vau01_013350</name>
</gene>
<dbReference type="GO" id="GO:0000160">
    <property type="term" value="P:phosphorelay signal transduction system"/>
    <property type="evidence" value="ECO:0007669"/>
    <property type="project" value="InterPro"/>
</dbReference>
<dbReference type="SUPFAM" id="SSF52540">
    <property type="entry name" value="P-loop containing nucleoside triphosphate hydrolases"/>
    <property type="match status" value="1"/>
</dbReference>
<keyword evidence="9" id="KW-1185">Reference proteome</keyword>
<keyword evidence="3 6" id="KW-0238">DNA-binding</keyword>
<keyword evidence="5" id="KW-0802">TPR repeat</keyword>
<name>A0A8J3YY43_9ACTN</name>
<evidence type="ECO:0000256" key="6">
    <source>
        <dbReference type="PROSITE-ProRule" id="PRU01091"/>
    </source>
</evidence>
<dbReference type="InterPro" id="IPR027417">
    <property type="entry name" value="P-loop_NTPase"/>
</dbReference>
<dbReference type="Pfam" id="PF00931">
    <property type="entry name" value="NB-ARC"/>
    <property type="match status" value="1"/>
</dbReference>
<dbReference type="InterPro" id="IPR005158">
    <property type="entry name" value="BTAD"/>
</dbReference>
<comment type="caution">
    <text evidence="8">The sequence shown here is derived from an EMBL/GenBank/DDBJ whole genome shotgun (WGS) entry which is preliminary data.</text>
</comment>
<dbReference type="Gene3D" id="1.10.10.10">
    <property type="entry name" value="Winged helix-like DNA-binding domain superfamily/Winged helix DNA-binding domain"/>
    <property type="match status" value="1"/>
</dbReference>
<keyword evidence="4" id="KW-0804">Transcription</keyword>
<feature type="DNA-binding region" description="OmpR/PhoB-type" evidence="6">
    <location>
        <begin position="1"/>
        <end position="94"/>
    </location>
</feature>
<keyword evidence="2" id="KW-0805">Transcription regulation</keyword>
<dbReference type="InterPro" id="IPR036388">
    <property type="entry name" value="WH-like_DNA-bd_sf"/>
</dbReference>
<dbReference type="PROSITE" id="PS50005">
    <property type="entry name" value="TPR"/>
    <property type="match status" value="1"/>
</dbReference>
<dbReference type="InterPro" id="IPR019734">
    <property type="entry name" value="TPR_rpt"/>
</dbReference>
<dbReference type="Gene3D" id="3.40.50.300">
    <property type="entry name" value="P-loop containing nucleotide triphosphate hydrolases"/>
    <property type="match status" value="1"/>
</dbReference>
<dbReference type="PANTHER" id="PTHR35807:SF1">
    <property type="entry name" value="TRANSCRIPTIONAL REGULATOR REDD"/>
    <property type="match status" value="1"/>
</dbReference>
<feature type="repeat" description="TPR" evidence="5">
    <location>
        <begin position="851"/>
        <end position="884"/>
    </location>
</feature>
<evidence type="ECO:0000313" key="8">
    <source>
        <dbReference type="EMBL" id="GIJ53819.1"/>
    </source>
</evidence>
<dbReference type="SUPFAM" id="SSF46894">
    <property type="entry name" value="C-terminal effector domain of the bipartite response regulators"/>
    <property type="match status" value="1"/>
</dbReference>
<dbReference type="PRINTS" id="PR00364">
    <property type="entry name" value="DISEASERSIST"/>
</dbReference>
<dbReference type="EMBL" id="BOPG01000009">
    <property type="protein sequence ID" value="GIJ53819.1"/>
    <property type="molecule type" value="Genomic_DNA"/>
</dbReference>
<dbReference type="Pfam" id="PF13424">
    <property type="entry name" value="TPR_12"/>
    <property type="match status" value="1"/>
</dbReference>
<accession>A0A8J3YY43</accession>
<dbReference type="InterPro" id="IPR051677">
    <property type="entry name" value="AfsR-DnrI-RedD_regulator"/>
</dbReference>
<dbReference type="PROSITE" id="PS51755">
    <property type="entry name" value="OMPR_PHOB"/>
    <property type="match status" value="1"/>
</dbReference>
<feature type="domain" description="OmpR/PhoB-type" evidence="7">
    <location>
        <begin position="1"/>
        <end position="94"/>
    </location>
</feature>
<dbReference type="SUPFAM" id="SSF48452">
    <property type="entry name" value="TPR-like"/>
    <property type="match status" value="2"/>
</dbReference>
<dbReference type="SMART" id="SM00028">
    <property type="entry name" value="TPR"/>
    <property type="match status" value="5"/>
</dbReference>
<dbReference type="SMART" id="SM01043">
    <property type="entry name" value="BTAD"/>
    <property type="match status" value="1"/>
</dbReference>
<sequence>MFGLLGPVQAFVDGVAVPVAGPRSQALLAALLLERDGVLPVDRLIDLVWGDEAPASARVQVQNRVAGLRRLLRDVDSDAGGLIQTQGSGYRLRLPADRGQLDVDVFEQQVREAERHAVSGSDETAVKLLGDALSLWRGPALDGLESPAIAAAAQRLNERRTTVRLRWAEMEIKLGRAVEVVGELAELSAQDPWHEKLAGQLMTALYLSDRRRDALRVFDQVRQRLADELGLDPGPELSCLRDRILRNDPVLATAIATAVAPAVVEPRGAPTVPRQLPGAFAVLAGRVEQLRRLDALLSPDGDPARAAVAVIEGPAGIGKTTLAVHWANRVVEHFGDGQFYVNLRGFSPDRAPMSAAEAVRGLLESLQVPAQRIPDGFDARIGMYRSLLADKRALIVLDNARDVAQVRPLLPGTSRCVTVVTSRDRLFGLVVTDAVHLLSLGVLSAAEAHELFTRRVGPDRVTAEPEAAQMIMTRCAGLPLALAVVAARVAAHPEFPLSVLADELCGSPGGLDSLRGADPASDVRTVFSWSYARVGAPAASLFRLLGLHPGPDIGVAAAASLAGTDERVARRLLAELADVNLVTEHLAGRYTLHDLLRAYAVEQAHAIDDAAHRRAAVHRMLDHYLRTAHAAAVLRDPHRMDPNSLATAAPDVSPESLADGDRALAWLTVEQPVLLAAVAMAARAGFDTHAWQLAWTITQFLNRQGRWDDLIAIQHVALAAARRSDDRAGQAHAHRGLAVAHLGRGGLEQARGHYRSALDLFGALGDHASQGYAHLGINIAYDREGRLDDALRHARHALDLFRTAGNPADVAKALNGIGWLSAQIGDERTAVTYCREALAIHLETGDRWGAAHTWDSLGYAEHRLGNHAAAVDCYEHALDLFRQTGESFYTATATAHLGDARHAHGDTDGARRAWHEALKILDRLGHPDAVEVRAKLDRPA</sequence>
<dbReference type="PANTHER" id="PTHR35807">
    <property type="entry name" value="TRANSCRIPTIONAL REGULATOR REDD-RELATED"/>
    <property type="match status" value="1"/>
</dbReference>
<dbReference type="Pfam" id="PF03704">
    <property type="entry name" value="BTAD"/>
    <property type="match status" value="1"/>
</dbReference>
<protein>
    <submittedName>
        <fullName evidence="8">SARP family transcriptional regulator</fullName>
    </submittedName>
</protein>
<proteinExistence type="inferred from homology"/>
<dbReference type="Gene3D" id="1.25.40.10">
    <property type="entry name" value="Tetratricopeptide repeat domain"/>
    <property type="match status" value="2"/>
</dbReference>
<comment type="similarity">
    <text evidence="1">Belongs to the AfsR/DnrI/RedD regulatory family.</text>
</comment>
<dbReference type="InterPro" id="IPR016032">
    <property type="entry name" value="Sig_transdc_resp-reg_C-effctor"/>
</dbReference>
<evidence type="ECO:0000256" key="1">
    <source>
        <dbReference type="ARBA" id="ARBA00005820"/>
    </source>
</evidence>
<dbReference type="Proteomes" id="UP000612585">
    <property type="component" value="Unassembled WGS sequence"/>
</dbReference>
<evidence type="ECO:0000313" key="9">
    <source>
        <dbReference type="Proteomes" id="UP000612585"/>
    </source>
</evidence>
<evidence type="ECO:0000259" key="7">
    <source>
        <dbReference type="PROSITE" id="PS51755"/>
    </source>
</evidence>
<dbReference type="GO" id="GO:0043531">
    <property type="term" value="F:ADP binding"/>
    <property type="evidence" value="ECO:0007669"/>
    <property type="project" value="InterPro"/>
</dbReference>
<reference evidence="8" key="1">
    <citation type="submission" date="2021-01" db="EMBL/GenBank/DDBJ databases">
        <title>Whole genome shotgun sequence of Virgisporangium aurantiacum NBRC 16421.</title>
        <authorList>
            <person name="Komaki H."/>
            <person name="Tamura T."/>
        </authorList>
    </citation>
    <scope>NUCLEOTIDE SEQUENCE</scope>
    <source>
        <strain evidence="8">NBRC 16421</strain>
    </source>
</reference>
<evidence type="ECO:0000256" key="2">
    <source>
        <dbReference type="ARBA" id="ARBA00023015"/>
    </source>
</evidence>
<dbReference type="RefSeq" id="WP_203988316.1">
    <property type="nucleotide sequence ID" value="NZ_BOPG01000009.1"/>
</dbReference>
<dbReference type="InterPro" id="IPR002182">
    <property type="entry name" value="NB-ARC"/>
</dbReference>
<evidence type="ECO:0000256" key="3">
    <source>
        <dbReference type="ARBA" id="ARBA00023125"/>
    </source>
</evidence>
<dbReference type="Pfam" id="PF00486">
    <property type="entry name" value="Trans_reg_C"/>
    <property type="match status" value="1"/>
</dbReference>
<dbReference type="GO" id="GO:0003677">
    <property type="term" value="F:DNA binding"/>
    <property type="evidence" value="ECO:0007669"/>
    <property type="project" value="UniProtKB-UniRule"/>
</dbReference>
<dbReference type="InterPro" id="IPR001867">
    <property type="entry name" value="OmpR/PhoB-type_DNA-bd"/>
</dbReference>
<dbReference type="AlphaFoldDB" id="A0A8J3YY43"/>
<dbReference type="SMART" id="SM00862">
    <property type="entry name" value="Trans_reg_C"/>
    <property type="match status" value="1"/>
</dbReference>